<organism evidence="10 11">
    <name type="scientific">Mucor saturninus</name>
    <dbReference type="NCBI Taxonomy" id="64648"/>
    <lineage>
        <taxon>Eukaryota</taxon>
        <taxon>Fungi</taxon>
        <taxon>Fungi incertae sedis</taxon>
        <taxon>Mucoromycota</taxon>
        <taxon>Mucoromycotina</taxon>
        <taxon>Mucoromycetes</taxon>
        <taxon>Mucorales</taxon>
        <taxon>Mucorineae</taxon>
        <taxon>Mucoraceae</taxon>
        <taxon>Mucor</taxon>
    </lineage>
</organism>
<feature type="compositionally biased region" description="Low complexity" evidence="7">
    <location>
        <begin position="571"/>
        <end position="613"/>
    </location>
</feature>
<feature type="compositionally biased region" description="Pro residues" evidence="7">
    <location>
        <begin position="494"/>
        <end position="504"/>
    </location>
</feature>
<reference evidence="10" key="1">
    <citation type="submission" date="2020-12" db="EMBL/GenBank/DDBJ databases">
        <title>Metabolic potential, ecology and presence of endohyphal bacteria is reflected in genomic diversity of Mucoromycotina.</title>
        <authorList>
            <person name="Muszewska A."/>
            <person name="Okrasinska A."/>
            <person name="Steczkiewicz K."/>
            <person name="Drgas O."/>
            <person name="Orlowska M."/>
            <person name="Perlinska-Lenart U."/>
            <person name="Aleksandrzak-Piekarczyk T."/>
            <person name="Szatraj K."/>
            <person name="Zielenkiewicz U."/>
            <person name="Pilsyk S."/>
            <person name="Malc E."/>
            <person name="Mieczkowski P."/>
            <person name="Kruszewska J.S."/>
            <person name="Biernat P."/>
            <person name="Pawlowska J."/>
        </authorList>
    </citation>
    <scope>NUCLEOTIDE SEQUENCE</scope>
    <source>
        <strain evidence="10">WA0000017839</strain>
    </source>
</reference>
<evidence type="ECO:0000259" key="9">
    <source>
        <dbReference type="PROSITE" id="PS51285"/>
    </source>
</evidence>
<dbReference type="GO" id="GO:0005524">
    <property type="term" value="F:ATP binding"/>
    <property type="evidence" value="ECO:0007669"/>
    <property type="project" value="UniProtKB-UniRule"/>
</dbReference>
<comment type="caution">
    <text evidence="10">The sequence shown here is derived from an EMBL/GenBank/DDBJ whole genome shotgun (WGS) entry which is preliminary data.</text>
</comment>
<keyword evidence="1" id="KW-0723">Serine/threonine-protein kinase</keyword>
<dbReference type="InterPro" id="IPR011009">
    <property type="entry name" value="Kinase-like_dom_sf"/>
</dbReference>
<dbReference type="InterPro" id="IPR000961">
    <property type="entry name" value="AGC-kinase_C"/>
</dbReference>
<feature type="compositionally biased region" description="Low complexity" evidence="7">
    <location>
        <begin position="620"/>
        <end position="649"/>
    </location>
</feature>
<feature type="compositionally biased region" description="Polar residues" evidence="7">
    <location>
        <begin position="334"/>
        <end position="347"/>
    </location>
</feature>
<keyword evidence="4" id="KW-0418">Kinase</keyword>
<keyword evidence="11" id="KW-1185">Reference proteome</keyword>
<evidence type="ECO:0000313" key="10">
    <source>
        <dbReference type="EMBL" id="KAG2201035.1"/>
    </source>
</evidence>
<feature type="region of interest" description="Disordered" evidence="7">
    <location>
        <begin position="451"/>
        <end position="479"/>
    </location>
</feature>
<dbReference type="Proteomes" id="UP000603453">
    <property type="component" value="Unassembled WGS sequence"/>
</dbReference>
<dbReference type="Pfam" id="PF00069">
    <property type="entry name" value="Pkinase"/>
    <property type="match status" value="1"/>
</dbReference>
<dbReference type="PROSITE" id="PS00108">
    <property type="entry name" value="PROTEIN_KINASE_ST"/>
    <property type="match status" value="1"/>
</dbReference>
<keyword evidence="2" id="KW-0808">Transferase</keyword>
<evidence type="ECO:0000313" key="11">
    <source>
        <dbReference type="Proteomes" id="UP000603453"/>
    </source>
</evidence>
<evidence type="ECO:0000256" key="1">
    <source>
        <dbReference type="ARBA" id="ARBA00022527"/>
    </source>
</evidence>
<dbReference type="PROSITE" id="PS51285">
    <property type="entry name" value="AGC_KINASE_CTER"/>
    <property type="match status" value="1"/>
</dbReference>
<dbReference type="SMART" id="SM00220">
    <property type="entry name" value="S_TKc"/>
    <property type="match status" value="1"/>
</dbReference>
<feature type="binding site" evidence="6">
    <location>
        <position position="51"/>
    </location>
    <ligand>
        <name>ATP</name>
        <dbReference type="ChEBI" id="CHEBI:30616"/>
    </ligand>
</feature>
<feature type="region of interest" description="Disordered" evidence="7">
    <location>
        <begin position="491"/>
        <end position="551"/>
    </location>
</feature>
<dbReference type="GO" id="GO:0001664">
    <property type="term" value="F:G protein-coupled receptor binding"/>
    <property type="evidence" value="ECO:0007669"/>
    <property type="project" value="TreeGrafter"/>
</dbReference>
<dbReference type="InterPro" id="IPR017441">
    <property type="entry name" value="Protein_kinase_ATP_BS"/>
</dbReference>
<dbReference type="OrthoDB" id="354826at2759"/>
<dbReference type="FunFam" id="3.30.200.20:FF:000354">
    <property type="entry name" value="AGC/YANK protein kinase"/>
    <property type="match status" value="1"/>
</dbReference>
<evidence type="ECO:0000256" key="5">
    <source>
        <dbReference type="ARBA" id="ARBA00022840"/>
    </source>
</evidence>
<dbReference type="SUPFAM" id="SSF56112">
    <property type="entry name" value="Protein kinase-like (PK-like)"/>
    <property type="match status" value="1"/>
</dbReference>
<keyword evidence="3 6" id="KW-0547">Nucleotide-binding</keyword>
<feature type="domain" description="AGC-kinase C-terminal" evidence="9">
    <location>
        <begin position="281"/>
        <end position="380"/>
    </location>
</feature>
<dbReference type="FunFam" id="1.10.510.10:FF:000210">
    <property type="entry name" value="Non-specific serine/threonine protein kinase"/>
    <property type="match status" value="1"/>
</dbReference>
<feature type="compositionally biased region" description="Basic and acidic residues" evidence="7">
    <location>
        <begin position="451"/>
        <end position="460"/>
    </location>
</feature>
<dbReference type="GO" id="GO:0007186">
    <property type="term" value="P:G protein-coupled receptor signaling pathway"/>
    <property type="evidence" value="ECO:0007669"/>
    <property type="project" value="TreeGrafter"/>
</dbReference>
<accession>A0A8H7UZ12</accession>
<proteinExistence type="predicted"/>
<feature type="region of interest" description="Disordered" evidence="7">
    <location>
        <begin position="321"/>
        <end position="358"/>
    </location>
</feature>
<dbReference type="InterPro" id="IPR008271">
    <property type="entry name" value="Ser/Thr_kinase_AS"/>
</dbReference>
<gene>
    <name evidence="10" type="ORF">INT47_006579</name>
</gene>
<evidence type="ECO:0000256" key="3">
    <source>
        <dbReference type="ARBA" id="ARBA00022741"/>
    </source>
</evidence>
<evidence type="ECO:0000259" key="8">
    <source>
        <dbReference type="PROSITE" id="PS50011"/>
    </source>
</evidence>
<dbReference type="EMBL" id="JAEPRD010000076">
    <property type="protein sequence ID" value="KAG2201035.1"/>
    <property type="molecule type" value="Genomic_DNA"/>
</dbReference>
<feature type="compositionally biased region" description="Pro residues" evidence="7">
    <location>
        <begin position="653"/>
        <end position="679"/>
    </location>
</feature>
<dbReference type="GO" id="GO:0009966">
    <property type="term" value="P:regulation of signal transduction"/>
    <property type="evidence" value="ECO:0007669"/>
    <property type="project" value="TreeGrafter"/>
</dbReference>
<sequence length="679" mass="76133">MGIVCCREELLDLDGEVELSHFTLLRSVGKGAFGKVRVVQHKGTKQLYALKYINKTKCIQMRAVENIISERKLLEQISCNLIVNMRYAFQDDDNLFMVLDLMLGGDLRFHLDRLGVLPEEHVKFYAAEVAVGLSHLHNLDIIHRDIKPDNILLDEQGHAHLTDFNIATIIKNAKPITSVAGSFAYIAPEVLLKRGYLASVDWWSMGVVLYELLFGKRPFRGKTNDALQHAILNDPLNFPENHKISAEGIDFIKCLLTRDVSSRIGYGDKNFQRLMSHPWFTGIPWDRLESKEAEPPFVPDSKRANFDPTHELEEILLEDNPLKVKRRNPKRSGAATSYATSTNSKLTDPNVPEQSPERQLMEDKFVVYDYTKPDENETRRKLIEQNHWAQRMNKTTGEKHGLHPNNAYGSTRKAGGTYKASVLDYLNQKPSTPLSAGDILKLEELARTARNTNGKEKGIDWRPPSGLMGNSAPDGSPLDAVHARDEYILLNGGVPPPSRPPPLSQPYNSANYQNDRHHTLNKTSQDYSPSSFQTRRSSDDSYRLASSPDNSEYPLMASVAALGEEYNVQQSNNNVNNYNHNNSNNTNHNTNNNNNNNITKVYSSSTTSSISSHTLHEPSRSSNTTNTVSTTNSIYSRPPPARISSIPRIHGNPLPPPSSLPPPIPSELPPLPPLPQKYV</sequence>
<dbReference type="InterPro" id="IPR000719">
    <property type="entry name" value="Prot_kinase_dom"/>
</dbReference>
<dbReference type="Gene3D" id="1.10.510.10">
    <property type="entry name" value="Transferase(Phosphotransferase) domain 1"/>
    <property type="match status" value="1"/>
</dbReference>
<dbReference type="Gene3D" id="3.30.200.20">
    <property type="entry name" value="Phosphorylase Kinase, domain 1"/>
    <property type="match status" value="1"/>
</dbReference>
<dbReference type="GO" id="GO:0004703">
    <property type="term" value="F:G protein-coupled receptor kinase activity"/>
    <property type="evidence" value="ECO:0007669"/>
    <property type="project" value="TreeGrafter"/>
</dbReference>
<evidence type="ECO:0000256" key="7">
    <source>
        <dbReference type="SAM" id="MobiDB-lite"/>
    </source>
</evidence>
<name>A0A8H7UZ12_9FUNG</name>
<keyword evidence="5 6" id="KW-0067">ATP-binding</keyword>
<protein>
    <submittedName>
        <fullName evidence="10">Uncharacterized protein</fullName>
    </submittedName>
</protein>
<feature type="region of interest" description="Disordered" evidence="7">
    <location>
        <begin position="571"/>
        <end position="679"/>
    </location>
</feature>
<feature type="compositionally biased region" description="Polar residues" evidence="7">
    <location>
        <begin position="521"/>
        <end position="535"/>
    </location>
</feature>
<evidence type="ECO:0000256" key="2">
    <source>
        <dbReference type="ARBA" id="ARBA00022679"/>
    </source>
</evidence>
<evidence type="ECO:0000256" key="4">
    <source>
        <dbReference type="ARBA" id="ARBA00022777"/>
    </source>
</evidence>
<dbReference type="PROSITE" id="PS50011">
    <property type="entry name" value="PROTEIN_KINASE_DOM"/>
    <property type="match status" value="1"/>
</dbReference>
<dbReference type="PROSITE" id="PS00107">
    <property type="entry name" value="PROTEIN_KINASE_ATP"/>
    <property type="match status" value="1"/>
</dbReference>
<dbReference type="PANTHER" id="PTHR24355">
    <property type="entry name" value="G PROTEIN-COUPLED RECEPTOR KINASE/RIBOSOMAL PROTEIN S6 KINASE"/>
    <property type="match status" value="1"/>
</dbReference>
<evidence type="ECO:0000256" key="6">
    <source>
        <dbReference type="PROSITE-ProRule" id="PRU10141"/>
    </source>
</evidence>
<dbReference type="AlphaFoldDB" id="A0A8H7UZ12"/>
<feature type="domain" description="Protein kinase" evidence="8">
    <location>
        <begin position="22"/>
        <end position="280"/>
    </location>
</feature>
<dbReference type="PANTHER" id="PTHR24355:SF30">
    <property type="entry name" value="SERINE_THREONINE-PROTEIN KINASE 32B ISOFORM X1"/>
    <property type="match status" value="1"/>
</dbReference>